<dbReference type="Proteomes" id="UP000501926">
    <property type="component" value="Chromosome"/>
</dbReference>
<sequence length="39" mass="4425">MHGRNQDNPAPSHLSNRGITRVGEKHLTVCSRLVQLEWS</sequence>
<gene>
    <name evidence="2" type="ORF">KsCSTR_37880</name>
</gene>
<feature type="compositionally biased region" description="Polar residues" evidence="1">
    <location>
        <begin position="1"/>
        <end position="18"/>
    </location>
</feature>
<evidence type="ECO:0000256" key="1">
    <source>
        <dbReference type="SAM" id="MobiDB-lite"/>
    </source>
</evidence>
<dbReference type="EMBL" id="CP049055">
    <property type="protein sequence ID" value="QII13167.1"/>
    <property type="molecule type" value="Genomic_DNA"/>
</dbReference>
<evidence type="ECO:0000313" key="2">
    <source>
        <dbReference type="EMBL" id="QII13167.1"/>
    </source>
</evidence>
<protein>
    <submittedName>
        <fullName evidence="2">Uncharacterized protein</fullName>
    </submittedName>
</protein>
<name>A0A6G7GVC5_KUEST</name>
<proteinExistence type="predicted"/>
<evidence type="ECO:0000313" key="3">
    <source>
        <dbReference type="Proteomes" id="UP000501926"/>
    </source>
</evidence>
<organism evidence="2 3">
    <name type="scientific">Kuenenia stuttgartiensis</name>
    <dbReference type="NCBI Taxonomy" id="174633"/>
    <lineage>
        <taxon>Bacteria</taxon>
        <taxon>Pseudomonadati</taxon>
        <taxon>Planctomycetota</taxon>
        <taxon>Candidatus Brocadiia</taxon>
        <taxon>Candidatus Brocadiales</taxon>
        <taxon>Candidatus Brocadiaceae</taxon>
        <taxon>Candidatus Kuenenia</taxon>
    </lineage>
</organism>
<dbReference type="AlphaFoldDB" id="A0A6G7GVC5"/>
<accession>A0A6G7GVC5</accession>
<reference evidence="2 3" key="1">
    <citation type="submission" date="2020-02" db="EMBL/GenBank/DDBJ databases">
        <title>Newly sequenced genome of strain CSTR1 showed variability in Candidatus Kuenenia stuttgartiensis genomes.</title>
        <authorList>
            <person name="Ding C."/>
            <person name="Adrian L."/>
        </authorList>
    </citation>
    <scope>NUCLEOTIDE SEQUENCE [LARGE SCALE GENOMIC DNA]</scope>
    <source>
        <strain evidence="2 3">CSTR1</strain>
    </source>
</reference>
<feature type="region of interest" description="Disordered" evidence="1">
    <location>
        <begin position="1"/>
        <end position="21"/>
    </location>
</feature>